<evidence type="ECO:0000256" key="1">
    <source>
        <dbReference type="SAM" id="MobiDB-lite"/>
    </source>
</evidence>
<dbReference type="RefSeq" id="WP_122376586.1">
    <property type="nucleotide sequence ID" value="NZ_RBOR01000041.1"/>
</dbReference>
<evidence type="ECO:0000313" key="2">
    <source>
        <dbReference type="EMBL" id="RMO39063.1"/>
    </source>
</evidence>
<feature type="region of interest" description="Disordered" evidence="1">
    <location>
        <begin position="1"/>
        <end position="31"/>
    </location>
</feature>
<evidence type="ECO:0000313" key="3">
    <source>
        <dbReference type="Proteomes" id="UP000273536"/>
    </source>
</evidence>
<dbReference type="AlphaFoldDB" id="A0A3M3J3N6"/>
<dbReference type="Pfam" id="PF15457">
    <property type="entry name" value="HopW1-1"/>
    <property type="match status" value="1"/>
</dbReference>
<organism evidence="2 3">
    <name type="scientific">Pseudomonas savastanoi pv. glycinea</name>
    <name type="common">Pseudomonas syringae pv. glycinea</name>
    <dbReference type="NCBI Taxonomy" id="318"/>
    <lineage>
        <taxon>Bacteria</taxon>
        <taxon>Pseudomonadati</taxon>
        <taxon>Pseudomonadota</taxon>
        <taxon>Gammaproteobacteria</taxon>
        <taxon>Pseudomonadales</taxon>
        <taxon>Pseudomonadaceae</taxon>
        <taxon>Pseudomonas</taxon>
    </lineage>
</organism>
<gene>
    <name evidence="2" type="ORF">ALQ42_04771</name>
</gene>
<reference evidence="2 3" key="1">
    <citation type="submission" date="2018-08" db="EMBL/GenBank/DDBJ databases">
        <title>Recombination of ecologically and evolutionarily significant loci maintains genetic cohesion in the Pseudomonas syringae species complex.</title>
        <authorList>
            <person name="Dillon M."/>
            <person name="Thakur S."/>
            <person name="Almeida R.N.D."/>
            <person name="Weir B.S."/>
            <person name="Guttman D.S."/>
        </authorList>
    </citation>
    <scope>NUCLEOTIDE SEQUENCE [LARGE SCALE GENOMIC DNA]</scope>
    <source>
        <strain evidence="2 3">ICMP 6372</strain>
    </source>
</reference>
<proteinExistence type="predicted"/>
<name>A0A3M3J3N6_PSESG</name>
<sequence length="98" mass="10895">MNPDRITCFPHSFPPSFSRTSSSAENSHAQSSQQVLTRAFVASGELNAAFGRTSTAFAQHFTRLLATLQHELERKTQPFTDLAQLAIFRILRPPPPPD</sequence>
<comment type="caution">
    <text evidence="2">The sequence shown here is derived from an EMBL/GenBank/DDBJ whole genome shotgun (WGS) entry which is preliminary data.</text>
</comment>
<accession>A0A3M3J3N6</accession>
<feature type="compositionally biased region" description="Low complexity" evidence="1">
    <location>
        <begin position="9"/>
        <end position="31"/>
    </location>
</feature>
<dbReference type="Proteomes" id="UP000273536">
    <property type="component" value="Unassembled WGS sequence"/>
</dbReference>
<protein>
    <submittedName>
        <fullName evidence="2">Effector protein hopW1-1</fullName>
    </submittedName>
</protein>
<dbReference type="EMBL" id="RBPS01000085">
    <property type="protein sequence ID" value="RMO39063.1"/>
    <property type="molecule type" value="Genomic_DNA"/>
</dbReference>
<dbReference type="InterPro" id="IPR029378">
    <property type="entry name" value="T3SS_HopW1-1/HolPsyAE"/>
</dbReference>